<gene>
    <name evidence="6" type="ORF">PPROV_000984500</name>
</gene>
<feature type="compositionally biased region" description="Polar residues" evidence="2">
    <location>
        <begin position="445"/>
        <end position="458"/>
    </location>
</feature>
<dbReference type="CDD" id="cd13565">
    <property type="entry name" value="PBP2_PstS"/>
    <property type="match status" value="2"/>
</dbReference>
<keyword evidence="3" id="KW-0472">Membrane</keyword>
<dbReference type="Gene3D" id="3.40.190.10">
    <property type="entry name" value="Periplasmic binding protein-like II"/>
    <property type="match status" value="4"/>
</dbReference>
<reference evidence="6" key="1">
    <citation type="submission" date="2020-10" db="EMBL/GenBank/DDBJ databases">
        <title>Unveiling of a novel bifunctional photoreceptor, Dualchrome1, isolated from a cosmopolitan green alga.</title>
        <authorList>
            <person name="Suzuki S."/>
            <person name="Kawachi M."/>
        </authorList>
    </citation>
    <scope>NUCLEOTIDE SEQUENCE</scope>
    <source>
        <strain evidence="6">NIES 2893</strain>
    </source>
</reference>
<name>A0A830HWR3_9CHLO</name>
<keyword evidence="3" id="KW-1133">Transmembrane helix</keyword>
<keyword evidence="7" id="KW-1185">Reference proteome</keyword>
<evidence type="ECO:0000313" key="6">
    <source>
        <dbReference type="EMBL" id="GHP11115.1"/>
    </source>
</evidence>
<dbReference type="Proteomes" id="UP000660262">
    <property type="component" value="Unassembled WGS sequence"/>
</dbReference>
<dbReference type="SUPFAM" id="SSF53850">
    <property type="entry name" value="Periplasmic binding protein-like II"/>
    <property type="match status" value="2"/>
</dbReference>
<feature type="transmembrane region" description="Helical" evidence="3">
    <location>
        <begin position="900"/>
        <end position="922"/>
    </location>
</feature>
<dbReference type="OrthoDB" id="511982at2759"/>
<dbReference type="PANTHER" id="PTHR42996:SF1">
    <property type="entry name" value="PHOSPHATE-BINDING PROTEIN PSTS"/>
    <property type="match status" value="1"/>
</dbReference>
<proteinExistence type="inferred from homology"/>
<feature type="domain" description="PBP" evidence="5">
    <location>
        <begin position="23"/>
        <end position="321"/>
    </location>
</feature>
<organism evidence="6 7">
    <name type="scientific">Pycnococcus provasolii</name>
    <dbReference type="NCBI Taxonomy" id="41880"/>
    <lineage>
        <taxon>Eukaryota</taxon>
        <taxon>Viridiplantae</taxon>
        <taxon>Chlorophyta</taxon>
        <taxon>Pseudoscourfieldiophyceae</taxon>
        <taxon>Pseudoscourfieldiales</taxon>
        <taxon>Pycnococcaceae</taxon>
        <taxon>Pycnococcus</taxon>
    </lineage>
</organism>
<dbReference type="InterPro" id="IPR050962">
    <property type="entry name" value="Phosphate-bind_PstS"/>
</dbReference>
<evidence type="ECO:0000256" key="3">
    <source>
        <dbReference type="SAM" id="Phobius"/>
    </source>
</evidence>
<dbReference type="Pfam" id="PF12849">
    <property type="entry name" value="PBP_like_2"/>
    <property type="match status" value="2"/>
</dbReference>
<keyword evidence="3" id="KW-0812">Transmembrane</keyword>
<feature type="signal peptide" evidence="4">
    <location>
        <begin position="1"/>
        <end position="22"/>
    </location>
</feature>
<accession>A0A830HWR3</accession>
<protein>
    <recommendedName>
        <fullName evidence="5">PBP domain-containing protein</fullName>
    </recommendedName>
</protein>
<evidence type="ECO:0000256" key="4">
    <source>
        <dbReference type="SAM" id="SignalP"/>
    </source>
</evidence>
<feature type="chain" id="PRO_5032715599" description="PBP domain-containing protein" evidence="4">
    <location>
        <begin position="23"/>
        <end position="945"/>
    </location>
</feature>
<dbReference type="AlphaFoldDB" id="A0A830HWR3"/>
<evidence type="ECO:0000256" key="2">
    <source>
        <dbReference type="SAM" id="MobiDB-lite"/>
    </source>
</evidence>
<dbReference type="PANTHER" id="PTHR42996">
    <property type="entry name" value="PHOSPHATE-BINDING PROTEIN PSTS"/>
    <property type="match status" value="1"/>
</dbReference>
<comment type="similarity">
    <text evidence="1">Belongs to the PstS family.</text>
</comment>
<evidence type="ECO:0000259" key="5">
    <source>
        <dbReference type="Pfam" id="PF12849"/>
    </source>
</evidence>
<evidence type="ECO:0000256" key="1">
    <source>
        <dbReference type="ARBA" id="ARBA00008725"/>
    </source>
</evidence>
<sequence>MASLPCSCSYLLLLLGYCVVFAASSQTTVTQLHGSGTTNPSKLLWDVLETFESRSKIPLHLTYRAVGSSTGQKEFVGENNGFNSYTDFGSGDIPVSKANYDALTAAKGADALVHIPYVVGGIAVFYNLPGVTDAVKLDGCTLAKIFSRQITKWDDEAIVKLNPAMKASIPAGQEISVVHRVLGSSSTSGLTNYLNRHAQEFGCAAAWTLGAGSTVEWPADTVAAQGSGNMASTLQSTPYTIGYLDAGHGHSLGLGEIALLNRDGVSLTSKQATLGAAASAALRASIIPADSTQSFADVALYDLGGADTWPITMVSYFYVRTDLTAMDPTSFGVLKAMLEYVSTSEEGQKKAGEYSFSAIPAELVTYNQETIKKLRGPANAPVFTFETASKTQAYEGQGDYIISGKRKSFAEIDHAQMATEMAAVADRVKALEAKVDDHHGDDSKGTTQGSGITQLHGSGTTNPSKLLWDVLETFESRSKIPLHLTYRAVGSSTGQKEFVGENNGFNSHTDFGSGDIPVSKANYDALTAAKGADALVHIPYVVGGIAVFYNLPGVTDAVKLDGCTLAKIFSRQITKWDDEAIVKLNPAMKASIPAGQEISVVHRVLGSSSTSGLTNYLNRHAQEFGCAAAWTLGAGSTVEWPADTVAAQGSGNMASTLQSTPYTIGYLDAGHGHSLGLGEIALQNRDGVSLTSKQATLGAAATQAIKSGIIPADSTQSFADVALYDLRGADTWPITMVSYFYVRTDLTAMDPTSFGVLKAMLEYVSTSEEGQKKAGEYSFSAIPAELVTYNQETIKKLRGPANAPVFTFETASKTKAYEGQGDYIISGKRKSFAEIDHAQMATEMAAVADRVKALEAKVDDHHGDDSNAVTKLTTTKAESTTKVTTVQAKGNGDDESTKSLAIIALVFSIISTIISVGVPLVVSRAQSSSKQADIKAHLNNMASNI</sequence>
<feature type="region of interest" description="Disordered" evidence="2">
    <location>
        <begin position="436"/>
        <end position="458"/>
    </location>
</feature>
<keyword evidence="4" id="KW-0732">Signal</keyword>
<comment type="caution">
    <text evidence="6">The sequence shown here is derived from an EMBL/GenBank/DDBJ whole genome shotgun (WGS) entry which is preliminary data.</text>
</comment>
<feature type="domain" description="PBP" evidence="5">
    <location>
        <begin position="446"/>
        <end position="744"/>
    </location>
</feature>
<dbReference type="InterPro" id="IPR024370">
    <property type="entry name" value="PBP_domain"/>
</dbReference>
<dbReference type="EMBL" id="BNJQ01000032">
    <property type="protein sequence ID" value="GHP11115.1"/>
    <property type="molecule type" value="Genomic_DNA"/>
</dbReference>
<evidence type="ECO:0000313" key="7">
    <source>
        <dbReference type="Proteomes" id="UP000660262"/>
    </source>
</evidence>